<evidence type="ECO:0000259" key="3">
    <source>
        <dbReference type="Pfam" id="PF07883"/>
    </source>
</evidence>
<accession>A0A1Y3P7N6</accession>
<keyword evidence="1" id="KW-0479">Metal-binding</keyword>
<dbReference type="Proteomes" id="UP000195440">
    <property type="component" value="Unassembled WGS sequence"/>
</dbReference>
<gene>
    <name evidence="4" type="ORF">AUC60_01665</name>
</gene>
<protein>
    <recommendedName>
        <fullName evidence="3">Cupin type-2 domain-containing protein</fullName>
    </recommendedName>
</protein>
<dbReference type="PANTHER" id="PTHR35848">
    <property type="entry name" value="OXALATE-BINDING PROTEIN"/>
    <property type="match status" value="1"/>
</dbReference>
<evidence type="ECO:0000256" key="1">
    <source>
        <dbReference type="ARBA" id="ARBA00022723"/>
    </source>
</evidence>
<dbReference type="InterPro" id="IPR014710">
    <property type="entry name" value="RmlC-like_jellyroll"/>
</dbReference>
<feature type="chain" id="PRO_5013209195" description="Cupin type-2 domain-containing protein" evidence="2">
    <location>
        <begin position="20"/>
        <end position="175"/>
    </location>
</feature>
<organism evidence="4 5">
    <name type="scientific">Pseudomonas caspiana</name>
    <dbReference type="NCBI Taxonomy" id="1451454"/>
    <lineage>
        <taxon>Bacteria</taxon>
        <taxon>Pseudomonadati</taxon>
        <taxon>Pseudomonadota</taxon>
        <taxon>Gammaproteobacteria</taxon>
        <taxon>Pseudomonadales</taxon>
        <taxon>Pseudomonadaceae</taxon>
        <taxon>Pseudomonas</taxon>
    </lineage>
</organism>
<keyword evidence="5" id="KW-1185">Reference proteome</keyword>
<dbReference type="EMBL" id="LOHF01000001">
    <property type="protein sequence ID" value="OUM75837.1"/>
    <property type="molecule type" value="Genomic_DNA"/>
</dbReference>
<keyword evidence="2" id="KW-0732">Signal</keyword>
<dbReference type="AlphaFoldDB" id="A0A1Y3P7N6"/>
<dbReference type="GO" id="GO:0046872">
    <property type="term" value="F:metal ion binding"/>
    <property type="evidence" value="ECO:0007669"/>
    <property type="project" value="UniProtKB-KW"/>
</dbReference>
<reference evidence="4 5" key="1">
    <citation type="journal article" date="2017" name="Syst. Appl. Microbiol.">
        <title>Pseudomonas caspiana sp. nov., a citrus pathogen in the Pseudomonas syringae phylogenetic group.</title>
        <authorList>
            <person name="Busquets A."/>
            <person name="Gomila M."/>
            <person name="Beiki F."/>
            <person name="Mulet M."/>
            <person name="Rahimian H."/>
            <person name="Garcia-Valdes E."/>
            <person name="Lalucat J."/>
        </authorList>
    </citation>
    <scope>NUCLEOTIDE SEQUENCE [LARGE SCALE GENOMIC DNA]</scope>
    <source>
        <strain evidence="4 5">FBF102</strain>
    </source>
</reference>
<sequence>MRFGTLLFTALMIQAPAHAANMSLDTMTSAMSSNSSAAERAESAKHQEATLPVQILPAAKAVVLRNPGKDSVQLLSVDNSPESQVTITSVTMAPGAISERHSHPISEQIWIVQKGTGTLLLENDTSQEIHVGDVVRTPPKTIHGVKNTGSESLEYISITTPPEDMTHFYGEKIKK</sequence>
<dbReference type="OrthoDB" id="9797047at2"/>
<evidence type="ECO:0000256" key="2">
    <source>
        <dbReference type="SAM" id="SignalP"/>
    </source>
</evidence>
<evidence type="ECO:0000313" key="4">
    <source>
        <dbReference type="EMBL" id="OUM75837.1"/>
    </source>
</evidence>
<dbReference type="Pfam" id="PF07883">
    <property type="entry name" value="Cupin_2"/>
    <property type="match status" value="1"/>
</dbReference>
<evidence type="ECO:0000313" key="5">
    <source>
        <dbReference type="Proteomes" id="UP000195440"/>
    </source>
</evidence>
<dbReference type="InterPro" id="IPR011051">
    <property type="entry name" value="RmlC_Cupin_sf"/>
</dbReference>
<dbReference type="Gene3D" id="2.60.120.10">
    <property type="entry name" value="Jelly Rolls"/>
    <property type="match status" value="1"/>
</dbReference>
<name>A0A1Y3P7N6_9PSED</name>
<feature type="domain" description="Cupin type-2" evidence="3">
    <location>
        <begin position="90"/>
        <end position="158"/>
    </location>
</feature>
<feature type="signal peptide" evidence="2">
    <location>
        <begin position="1"/>
        <end position="19"/>
    </location>
</feature>
<dbReference type="InterPro" id="IPR013096">
    <property type="entry name" value="Cupin_2"/>
</dbReference>
<dbReference type="RefSeq" id="WP_087264339.1">
    <property type="nucleotide sequence ID" value="NZ_JBJGBV010000001.1"/>
</dbReference>
<proteinExistence type="predicted"/>
<dbReference type="InterPro" id="IPR051610">
    <property type="entry name" value="GPI/OXD"/>
</dbReference>
<dbReference type="PANTHER" id="PTHR35848:SF6">
    <property type="entry name" value="CUPIN TYPE-2 DOMAIN-CONTAINING PROTEIN"/>
    <property type="match status" value="1"/>
</dbReference>
<dbReference type="SUPFAM" id="SSF51182">
    <property type="entry name" value="RmlC-like cupins"/>
    <property type="match status" value="1"/>
</dbReference>
<comment type="caution">
    <text evidence="4">The sequence shown here is derived from an EMBL/GenBank/DDBJ whole genome shotgun (WGS) entry which is preliminary data.</text>
</comment>